<dbReference type="SMART" id="SM00355">
    <property type="entry name" value="ZnF_C2H2"/>
    <property type="match status" value="3"/>
</dbReference>
<protein>
    <recommendedName>
        <fullName evidence="9">C2H2-type domain-containing protein</fullName>
    </recommendedName>
</protein>
<dbReference type="InterPro" id="IPR036236">
    <property type="entry name" value="Znf_C2H2_sf"/>
</dbReference>
<feature type="region of interest" description="Disordered" evidence="8">
    <location>
        <begin position="95"/>
        <end position="117"/>
    </location>
</feature>
<feature type="region of interest" description="Disordered" evidence="8">
    <location>
        <begin position="289"/>
        <end position="341"/>
    </location>
</feature>
<accession>A0A2S3I7H3</accession>
<dbReference type="SUPFAM" id="SSF57667">
    <property type="entry name" value="beta-beta-alpha zinc fingers"/>
    <property type="match status" value="1"/>
</dbReference>
<keyword evidence="3 7" id="KW-0863">Zinc-finger</keyword>
<feature type="region of interest" description="Disordered" evidence="8">
    <location>
        <begin position="453"/>
        <end position="491"/>
    </location>
</feature>
<dbReference type="AlphaFoldDB" id="A0A2S3I7H3"/>
<evidence type="ECO:0000256" key="2">
    <source>
        <dbReference type="ARBA" id="ARBA00022737"/>
    </source>
</evidence>
<dbReference type="GO" id="GO:0005634">
    <property type="term" value="C:nucleus"/>
    <property type="evidence" value="ECO:0007669"/>
    <property type="project" value="TreeGrafter"/>
</dbReference>
<dbReference type="InterPro" id="IPR013087">
    <property type="entry name" value="Znf_C2H2_type"/>
</dbReference>
<feature type="compositionally biased region" description="Acidic residues" evidence="8">
    <location>
        <begin position="479"/>
        <end position="491"/>
    </location>
</feature>
<dbReference type="InterPro" id="IPR044653">
    <property type="entry name" value="AZF1/2/3-like"/>
</dbReference>
<dbReference type="Gramene" id="PAN38634">
    <property type="protein sequence ID" value="PAN38634"/>
    <property type="gene ID" value="PAHAL_7G186100"/>
</dbReference>
<gene>
    <name evidence="10" type="ORF">PAHAL_7G186100</name>
</gene>
<dbReference type="EMBL" id="CM008052">
    <property type="protein sequence ID" value="PAN38634.1"/>
    <property type="molecule type" value="Genomic_DNA"/>
</dbReference>
<dbReference type="Pfam" id="PF13912">
    <property type="entry name" value="zf-C2H2_6"/>
    <property type="match status" value="3"/>
</dbReference>
<keyword evidence="4" id="KW-0862">Zinc</keyword>
<keyword evidence="5" id="KW-0805">Transcription regulation</keyword>
<evidence type="ECO:0000256" key="1">
    <source>
        <dbReference type="ARBA" id="ARBA00022723"/>
    </source>
</evidence>
<dbReference type="GO" id="GO:0003700">
    <property type="term" value="F:DNA-binding transcription factor activity"/>
    <property type="evidence" value="ECO:0007669"/>
    <property type="project" value="InterPro"/>
</dbReference>
<evidence type="ECO:0000256" key="3">
    <source>
        <dbReference type="ARBA" id="ARBA00022771"/>
    </source>
</evidence>
<dbReference type="PANTHER" id="PTHR45988">
    <property type="entry name" value="C2H2 TYPE ZINC FINGER TRANSCRIPTION FACTOR FAMILY-RELATED"/>
    <property type="match status" value="1"/>
</dbReference>
<evidence type="ECO:0000313" key="10">
    <source>
        <dbReference type="EMBL" id="PAN38634.1"/>
    </source>
</evidence>
<keyword evidence="2" id="KW-0677">Repeat</keyword>
<evidence type="ECO:0000256" key="6">
    <source>
        <dbReference type="ARBA" id="ARBA00023163"/>
    </source>
</evidence>
<dbReference type="Gene3D" id="3.30.160.60">
    <property type="entry name" value="Classic Zinc Finger"/>
    <property type="match status" value="1"/>
</dbReference>
<organism evidence="10">
    <name type="scientific">Panicum hallii</name>
    <dbReference type="NCBI Taxonomy" id="206008"/>
    <lineage>
        <taxon>Eukaryota</taxon>
        <taxon>Viridiplantae</taxon>
        <taxon>Streptophyta</taxon>
        <taxon>Embryophyta</taxon>
        <taxon>Tracheophyta</taxon>
        <taxon>Spermatophyta</taxon>
        <taxon>Magnoliopsida</taxon>
        <taxon>Liliopsida</taxon>
        <taxon>Poales</taxon>
        <taxon>Poaceae</taxon>
        <taxon>PACMAD clade</taxon>
        <taxon>Panicoideae</taxon>
        <taxon>Panicodae</taxon>
        <taxon>Paniceae</taxon>
        <taxon>Panicinae</taxon>
        <taxon>Panicum</taxon>
        <taxon>Panicum sect. Panicum</taxon>
    </lineage>
</organism>
<feature type="domain" description="C2H2-type" evidence="9">
    <location>
        <begin position="425"/>
        <end position="447"/>
    </location>
</feature>
<reference evidence="10" key="1">
    <citation type="submission" date="2018-04" db="EMBL/GenBank/DDBJ databases">
        <title>WGS assembly of Panicum hallii.</title>
        <authorList>
            <person name="Lovell J."/>
            <person name="Jenkins J."/>
            <person name="Lowry D."/>
            <person name="Mamidi S."/>
            <person name="Sreedasyam A."/>
            <person name="Weng X."/>
            <person name="Barry K."/>
            <person name="Bonette J."/>
            <person name="Campitelli B."/>
            <person name="Daum C."/>
            <person name="Gordon S."/>
            <person name="Gould B."/>
            <person name="Lipzen A."/>
            <person name="Macqueen A."/>
            <person name="Palacio-Mejia J."/>
            <person name="Plott C."/>
            <person name="Shakirov E."/>
            <person name="Shu S."/>
            <person name="Yoshinaga Y."/>
            <person name="Zane M."/>
            <person name="Rokhsar D."/>
            <person name="Grimwood J."/>
            <person name="Schmutz J."/>
            <person name="Juenger T."/>
        </authorList>
    </citation>
    <scope>NUCLEOTIDE SEQUENCE [LARGE SCALE GENOMIC DNA]</scope>
    <source>
        <strain evidence="10">FIL2</strain>
    </source>
</reference>
<feature type="domain" description="C2H2-type" evidence="9">
    <location>
        <begin position="339"/>
        <end position="366"/>
    </location>
</feature>
<dbReference type="Proteomes" id="UP000243499">
    <property type="component" value="Chromosome 7"/>
</dbReference>
<proteinExistence type="predicted"/>
<feature type="compositionally biased region" description="Low complexity" evidence="8">
    <location>
        <begin position="456"/>
        <end position="474"/>
    </location>
</feature>
<evidence type="ECO:0000256" key="8">
    <source>
        <dbReference type="SAM" id="MobiDB-lite"/>
    </source>
</evidence>
<name>A0A2S3I7H3_9POAL</name>
<keyword evidence="1" id="KW-0479">Metal-binding</keyword>
<evidence type="ECO:0000256" key="5">
    <source>
        <dbReference type="ARBA" id="ARBA00023015"/>
    </source>
</evidence>
<sequence>MNSRAYQFQLQAAEAAAVATPVRAADDDEPEQPSAKILLLELQQAQGTADAPPAPRQGSGVAPMAVGNAQATKCPECPKWFVSEKAMFGHLRKHPERGYKGATPPGTAVAGDKKPKKQVARKEADVSAMNMTAAAATAGEKNPWGAAELSTKWPVTAKRGRAPFAPSGERALEAGMQASSCCEDEEAAMILLEIASSSRSTTSETQQGSVHQVHAPDAVSGHQMLDVEQPMLLDHVSGNQAPPEPEQTVQPEVVLEISAESQTPAVKELRNLEITTEAVLIVVPANKSIASSPGTKKAKKRRTAVQDLEQTAASPAPPEGADGKPAARRIPSPASDKKHKCPTCGKSFPTYQALGGHMSSHVKGKTGAQHDELAEAQAMHNILAHRNQSAVNVVAASASIGAAAAWVQDLHLQDIQPPAPTVAPHVCAECHMTFPSGQALGGHKRKHWFPEKHQAKAAALAEPAAPAPAQAARAFDLNEMPEEGEGESDQP</sequence>
<keyword evidence="6" id="KW-0804">Transcription</keyword>
<dbReference type="GO" id="GO:0000976">
    <property type="term" value="F:transcription cis-regulatory region binding"/>
    <property type="evidence" value="ECO:0007669"/>
    <property type="project" value="TreeGrafter"/>
</dbReference>
<evidence type="ECO:0000256" key="4">
    <source>
        <dbReference type="ARBA" id="ARBA00022833"/>
    </source>
</evidence>
<evidence type="ECO:0000259" key="9">
    <source>
        <dbReference type="PROSITE" id="PS50157"/>
    </source>
</evidence>
<dbReference type="PANTHER" id="PTHR45988:SF47">
    <property type="entry name" value="OSJNBA0089K21.8-LIKE PROTEIN"/>
    <property type="match status" value="1"/>
</dbReference>
<dbReference type="PROSITE" id="PS00028">
    <property type="entry name" value="ZINC_FINGER_C2H2_1"/>
    <property type="match status" value="3"/>
</dbReference>
<evidence type="ECO:0000256" key="7">
    <source>
        <dbReference type="PROSITE-ProRule" id="PRU00042"/>
    </source>
</evidence>
<dbReference type="PROSITE" id="PS50157">
    <property type="entry name" value="ZINC_FINGER_C2H2_2"/>
    <property type="match status" value="2"/>
</dbReference>
<dbReference type="GO" id="GO:0008270">
    <property type="term" value="F:zinc ion binding"/>
    <property type="evidence" value="ECO:0007669"/>
    <property type="project" value="UniProtKB-KW"/>
</dbReference>